<accession>A0A254TTA7</accession>
<dbReference type="Proteomes" id="UP000197666">
    <property type="component" value="Unassembled WGS sequence"/>
</dbReference>
<reference evidence="3" key="2">
    <citation type="submission" date="2019-02" db="EMBL/GenBank/DDBJ databases">
        <title>FDA dAtabase for Regulatory Grade micrObial Sequences (FDA-ARGOS): Supporting development and validation of Infectious Disease Dx tests.</title>
        <authorList>
            <person name="Kerrigan L."/>
            <person name="Tallon L.J."/>
            <person name="Sadzewicz L."/>
            <person name="Sengamalay N."/>
            <person name="Ott S."/>
            <person name="Godinez A."/>
            <person name="Nagaraj S."/>
            <person name="Vavikolanu K."/>
            <person name="Vyas G."/>
            <person name="Nadendla S."/>
            <person name="Aluvathingal J."/>
            <person name="Sichtig H."/>
        </authorList>
    </citation>
    <scope>NUCLEOTIDE SEQUENCE</scope>
    <source>
        <strain evidence="3">FDAARGOS_311</strain>
    </source>
</reference>
<reference evidence="4" key="1">
    <citation type="submission" date="2018-10" db="EMBL/GenBank/DDBJ databases">
        <title>FDA dAtabase for Regulatory Grade micrObial Sequences (FDA-ARGOS): Supporting development and validation of Infectious Disease Dx tests.</title>
        <authorList>
            <person name="Kerrigan L."/>
            <person name="Tallon L."/>
            <person name="Sadzewicz L."/>
            <person name="Sengamalay N."/>
            <person name="Ott S."/>
            <person name="Godinez A."/>
            <person name="Nagaraj S."/>
            <person name="Vavikolanu K."/>
            <person name="Nadendla S."/>
            <person name="George J."/>
            <person name="Sichtig H."/>
        </authorList>
    </citation>
    <scope>NUCLEOTIDE SEQUENCE [LARGE SCALE GENOMIC DNA]</scope>
    <source>
        <strain evidence="4">FDAARGOS_311</strain>
    </source>
</reference>
<dbReference type="VEuPathDB" id="FungiDB:ATCC64974_96830"/>
<dbReference type="OrthoDB" id="4477648at2759"/>
<dbReference type="VEuPathDB" id="FungiDB:An06g00320"/>
<feature type="region of interest" description="Disordered" evidence="1">
    <location>
        <begin position="30"/>
        <end position="84"/>
    </location>
</feature>
<comment type="caution">
    <text evidence="3">The sequence shown here is derived from an EMBL/GenBank/DDBJ whole genome shotgun (WGS) entry which is preliminary data.</text>
</comment>
<gene>
    <name evidence="2" type="ORF">AnigIFM63604_005125</name>
    <name evidence="3" type="ORF">CAN33_0045540</name>
</gene>
<reference evidence="2" key="3">
    <citation type="submission" date="2022-07" db="EMBL/GenBank/DDBJ databases">
        <title>Taxonomy of Aspergillus series Nigri: significant species reduction supported by multi-species coalescent approaches.</title>
        <authorList>
            <person name="Bian C."/>
            <person name="Kusuya Y."/>
            <person name="Sklenar F."/>
            <person name="D'hooge E."/>
            <person name="Yaguchi T."/>
            <person name="Takahashi H."/>
            <person name="Hubka V."/>
        </authorList>
    </citation>
    <scope>NUCLEOTIDE SEQUENCE</scope>
    <source>
        <strain evidence="2">IFM 63604</strain>
    </source>
</reference>
<protein>
    <submittedName>
        <fullName evidence="3">Carboxylesterase family protein</fullName>
    </submittedName>
</protein>
<name>A0A254TTA7_ASPNG</name>
<evidence type="ECO:0000313" key="2">
    <source>
        <dbReference type="EMBL" id="GLA49445.1"/>
    </source>
</evidence>
<dbReference type="VEuPathDB" id="FungiDB:ASPNIDRAFT2_1189227"/>
<sequence>MPRTSLNGFYRSFKARHLSKSNSDQYITTTEDGHAEDSASVLSDATTLAQSKTGPQKGTPAQQGPDSLDYGSTRYSMRGMSTRA</sequence>
<dbReference type="EMBL" id="NKJJ02000001">
    <property type="protein sequence ID" value="TPR02685.1"/>
    <property type="molecule type" value="Genomic_DNA"/>
</dbReference>
<evidence type="ECO:0000313" key="3">
    <source>
        <dbReference type="EMBL" id="TPR02685.1"/>
    </source>
</evidence>
<dbReference type="VEuPathDB" id="FungiDB:M747DRAFT_371174"/>
<dbReference type="EMBL" id="BRPB01000029">
    <property type="protein sequence ID" value="GLA49445.1"/>
    <property type="molecule type" value="Genomic_DNA"/>
</dbReference>
<dbReference type="Proteomes" id="UP001144191">
    <property type="component" value="Unassembled WGS sequence"/>
</dbReference>
<dbReference type="AlphaFoldDB" id="A0A254TTA7"/>
<feature type="compositionally biased region" description="Polar residues" evidence="1">
    <location>
        <begin position="40"/>
        <end position="65"/>
    </location>
</feature>
<evidence type="ECO:0000256" key="1">
    <source>
        <dbReference type="SAM" id="MobiDB-lite"/>
    </source>
</evidence>
<organism evidence="3 4">
    <name type="scientific">Aspergillus niger</name>
    <dbReference type="NCBI Taxonomy" id="5061"/>
    <lineage>
        <taxon>Eukaryota</taxon>
        <taxon>Fungi</taxon>
        <taxon>Dikarya</taxon>
        <taxon>Ascomycota</taxon>
        <taxon>Pezizomycotina</taxon>
        <taxon>Eurotiomycetes</taxon>
        <taxon>Eurotiomycetidae</taxon>
        <taxon>Eurotiales</taxon>
        <taxon>Aspergillaceae</taxon>
        <taxon>Aspergillus</taxon>
        <taxon>Aspergillus subgen. Circumdati</taxon>
    </lineage>
</organism>
<proteinExistence type="predicted"/>
<evidence type="ECO:0000313" key="4">
    <source>
        <dbReference type="Proteomes" id="UP000197666"/>
    </source>
</evidence>